<protein>
    <submittedName>
        <fullName evidence="2">Uncharacterized protein</fullName>
    </submittedName>
</protein>
<feature type="transmembrane region" description="Helical" evidence="1">
    <location>
        <begin position="32"/>
        <end position="54"/>
    </location>
</feature>
<keyword evidence="1" id="KW-0812">Transmembrane</keyword>
<dbReference type="AlphaFoldDB" id="A0A5N7J0T7"/>
<sequence>MMLLSLLITHTNACILVLPSEAFQVELLTLGFPSLSAYGGFAILVILAFKAISLREKKINTSTTETLTFLIALAALLILCIDKYN</sequence>
<dbReference type="Proteomes" id="UP000342249">
    <property type="component" value="Unassembled WGS sequence"/>
</dbReference>
<keyword evidence="1" id="KW-1133">Transmembrane helix</keyword>
<proteinExistence type="predicted"/>
<organism evidence="2 3">
    <name type="scientific">Clostridium estertheticum</name>
    <dbReference type="NCBI Taxonomy" id="238834"/>
    <lineage>
        <taxon>Bacteria</taxon>
        <taxon>Bacillati</taxon>
        <taxon>Bacillota</taxon>
        <taxon>Clostridia</taxon>
        <taxon>Eubacteriales</taxon>
        <taxon>Clostridiaceae</taxon>
        <taxon>Clostridium</taxon>
    </lineage>
</organism>
<evidence type="ECO:0000313" key="3">
    <source>
        <dbReference type="Proteomes" id="UP000342249"/>
    </source>
</evidence>
<feature type="transmembrane region" description="Helical" evidence="1">
    <location>
        <begin position="66"/>
        <end position="84"/>
    </location>
</feature>
<accession>A0A5N7J0T7</accession>
<comment type="caution">
    <text evidence="2">The sequence shown here is derived from an EMBL/GenBank/DDBJ whole genome shotgun (WGS) entry which is preliminary data.</text>
</comment>
<name>A0A5N7J0T7_9CLOT</name>
<gene>
    <name evidence="2" type="ORF">E4V82_09420</name>
</gene>
<evidence type="ECO:0000313" key="2">
    <source>
        <dbReference type="EMBL" id="MPQ62329.1"/>
    </source>
</evidence>
<dbReference type="EMBL" id="SPSF01000025">
    <property type="protein sequence ID" value="MPQ62329.1"/>
    <property type="molecule type" value="Genomic_DNA"/>
</dbReference>
<reference evidence="2 3" key="1">
    <citation type="journal article" date="2019" name="Lett. Appl. Microbiol.">
        <title>A case of 'blown pack' spoilage of vacuum-packaged pork likely associated with Clostridium estertheticum in Canada.</title>
        <authorList>
            <person name="Zhang P."/>
            <person name="Ward P."/>
            <person name="McMullen L.M."/>
            <person name="Yang X."/>
        </authorList>
    </citation>
    <scope>NUCLEOTIDE SEQUENCE [LARGE SCALE GENOMIC DNA]</scope>
    <source>
        <strain evidence="2 3">MA19</strain>
    </source>
</reference>
<evidence type="ECO:0000256" key="1">
    <source>
        <dbReference type="SAM" id="Phobius"/>
    </source>
</evidence>
<keyword evidence="1" id="KW-0472">Membrane</keyword>